<keyword evidence="4" id="KW-1185">Reference proteome</keyword>
<feature type="compositionally biased region" description="Low complexity" evidence="1">
    <location>
        <begin position="8"/>
        <end position="26"/>
    </location>
</feature>
<dbReference type="RefSeq" id="XP_031027957.1">
    <property type="nucleotide sequence ID" value="XM_031166318.1"/>
</dbReference>
<reference evidence="3 4" key="1">
    <citation type="journal article" date="2019" name="Sci. Rep.">
        <title>Comparative genomics of chytrid fungi reveal insights into the obligate biotrophic and pathogenic lifestyle of Synchytrium endobioticum.</title>
        <authorList>
            <person name="van de Vossenberg B.T.L.H."/>
            <person name="Warris S."/>
            <person name="Nguyen H.D.T."/>
            <person name="van Gent-Pelzer M.P.E."/>
            <person name="Joly D.L."/>
            <person name="van de Geest H.C."/>
            <person name="Bonants P.J.M."/>
            <person name="Smith D.S."/>
            <person name="Levesque C.A."/>
            <person name="van der Lee T.A.J."/>
        </authorList>
    </citation>
    <scope>NUCLEOTIDE SEQUENCE [LARGE SCALE GENOMIC DNA]</scope>
    <source>
        <strain evidence="3 4">JEL517</strain>
    </source>
</reference>
<evidence type="ECO:0000256" key="2">
    <source>
        <dbReference type="SAM" id="Phobius"/>
    </source>
</evidence>
<protein>
    <submittedName>
        <fullName evidence="3">Uncharacterized protein</fullName>
    </submittedName>
</protein>
<feature type="region of interest" description="Disordered" evidence="1">
    <location>
        <begin position="1"/>
        <end position="72"/>
    </location>
</feature>
<dbReference type="EMBL" id="QEAO01000001">
    <property type="protein sequence ID" value="TPX38242.1"/>
    <property type="molecule type" value="Genomic_DNA"/>
</dbReference>
<keyword evidence="2" id="KW-0812">Transmembrane</keyword>
<dbReference type="Proteomes" id="UP000319731">
    <property type="component" value="Unassembled WGS sequence"/>
</dbReference>
<feature type="transmembrane region" description="Helical" evidence="2">
    <location>
        <begin position="88"/>
        <end position="112"/>
    </location>
</feature>
<evidence type="ECO:0000313" key="4">
    <source>
        <dbReference type="Proteomes" id="UP000319731"/>
    </source>
</evidence>
<evidence type="ECO:0000313" key="3">
    <source>
        <dbReference type="EMBL" id="TPX38242.1"/>
    </source>
</evidence>
<proteinExistence type="predicted"/>
<dbReference type="AlphaFoldDB" id="A0A507CF35"/>
<keyword evidence="2" id="KW-0472">Membrane</keyword>
<dbReference type="GeneID" id="42001615"/>
<keyword evidence="2" id="KW-1133">Transmembrane helix</keyword>
<evidence type="ECO:0000256" key="1">
    <source>
        <dbReference type="SAM" id="MobiDB-lite"/>
    </source>
</evidence>
<dbReference type="OrthoDB" id="10490716at2759"/>
<sequence length="138" mass="15148">MSKVPATNSNQQQQQAAPAQSGASSPLQNQPTKQPRIPFTEIPDSQKAYPRNSHPTTGSIESAIRSTLPPKPQRRYGFSLGLGKTGSIIQLSFALFVGVGAALFLANAMVVYDKEEYIRKLLDERKRLREELKPLSAP</sequence>
<organism evidence="3 4">
    <name type="scientific">Synchytrium microbalum</name>
    <dbReference type="NCBI Taxonomy" id="1806994"/>
    <lineage>
        <taxon>Eukaryota</taxon>
        <taxon>Fungi</taxon>
        <taxon>Fungi incertae sedis</taxon>
        <taxon>Chytridiomycota</taxon>
        <taxon>Chytridiomycota incertae sedis</taxon>
        <taxon>Chytridiomycetes</taxon>
        <taxon>Synchytriales</taxon>
        <taxon>Synchytriaceae</taxon>
        <taxon>Synchytrium</taxon>
    </lineage>
</organism>
<name>A0A507CF35_9FUNG</name>
<accession>A0A507CF35</accession>
<gene>
    <name evidence="3" type="ORF">SmJEL517_g00389</name>
</gene>
<comment type="caution">
    <text evidence="3">The sequence shown here is derived from an EMBL/GenBank/DDBJ whole genome shotgun (WGS) entry which is preliminary data.</text>
</comment>